<dbReference type="EMBL" id="VBWO01000001">
    <property type="protein sequence ID" value="TLF41893.1"/>
    <property type="molecule type" value="Genomic_DNA"/>
</dbReference>
<evidence type="ECO:0008006" key="3">
    <source>
        <dbReference type="Google" id="ProtNLM"/>
    </source>
</evidence>
<evidence type="ECO:0000313" key="1">
    <source>
        <dbReference type="EMBL" id="TLF41893.1"/>
    </source>
</evidence>
<evidence type="ECO:0000313" key="2">
    <source>
        <dbReference type="Proteomes" id="UP000309885"/>
    </source>
</evidence>
<organism evidence="1 2">
    <name type="scientific">Lacticaseibacillus zeae</name>
    <name type="common">Lactobacillus zeae</name>
    <dbReference type="NCBI Taxonomy" id="57037"/>
    <lineage>
        <taxon>Bacteria</taxon>
        <taxon>Bacillati</taxon>
        <taxon>Bacillota</taxon>
        <taxon>Bacilli</taxon>
        <taxon>Lactobacillales</taxon>
        <taxon>Lactobacillaceae</taxon>
        <taxon>Lacticaseibacillus</taxon>
    </lineage>
</organism>
<accession>A0A5R8LXC7</accession>
<comment type="caution">
    <text evidence="1">The sequence shown here is derived from an EMBL/GenBank/DDBJ whole genome shotgun (WGS) entry which is preliminary data.</text>
</comment>
<sequence>MDEVHVSGIINNFQTLIESFEIILDDYVAQYSEVDDGESFRLVDQDYEALQRKIKEEKPKITPIRRNVVNTLDAVDDIVSTSGRSKVSAYGASLEDHLSNMSRLIDDQQEKWGMYEVEHAQDTDDLQTVITKIHSMIAQYANGKQPTLDQYQAGGFAALAGQAFLEDMTDFAEQNRQYADVDRDALKLIQIFRKDQKEYDKRVAQKKAQEQQDRWAKAWVNGIFLAAGIVATIASAGAATPLVTVMFAGNTVLSISDLAGDVQSAVLNKDQVGVIEGALQDRLGKQSGSTVYSSLELATSVFGSGKAVTELADKGYLVHATSKLSVVDTYKTWHEIGGRSLGTRMAWGAVKDNVSVMGRSLGNIGRGKAFTEASAEHKFKTTFAVSKEYGKEAVKEKGKDYVNDQIDDVVTKPIAKSIPTLGGKAIFRAGVKGFEKHEDKILIDGDD</sequence>
<proteinExistence type="predicted"/>
<gene>
    <name evidence="1" type="ORF">FEI15_01400</name>
</gene>
<reference evidence="1 2" key="1">
    <citation type="submission" date="2019-05" db="EMBL/GenBank/DDBJ databases">
        <title>Genome-based reclassification of Lactobacillus casei as Lactobacillus casei subsp. casei. subsp.nov., description of Lactobacillus casei subsp. zeae subsp. nov., and emended description of Lactobacillus casei.</title>
        <authorList>
            <person name="Huang C.-H."/>
        </authorList>
    </citation>
    <scope>NUCLEOTIDE SEQUENCE [LARGE SCALE GENOMIC DNA]</scope>
    <source>
        <strain evidence="1 2">CRBIP24.44</strain>
    </source>
</reference>
<name>A0A5R8LXC7_LACZE</name>
<protein>
    <recommendedName>
        <fullName evidence="3">LXG domain-containing protein</fullName>
    </recommendedName>
</protein>
<dbReference type="AlphaFoldDB" id="A0A5R8LXC7"/>
<dbReference type="Proteomes" id="UP000309885">
    <property type="component" value="Unassembled WGS sequence"/>
</dbReference>